<feature type="domain" description="Cupin type-2" evidence="2">
    <location>
        <begin position="76"/>
        <end position="133"/>
    </location>
</feature>
<evidence type="ECO:0000313" key="4">
    <source>
        <dbReference type="Proteomes" id="UP000031167"/>
    </source>
</evidence>
<feature type="chain" id="PRO_5002086481" evidence="1">
    <location>
        <begin position="28"/>
        <end position="172"/>
    </location>
</feature>
<feature type="signal peptide" evidence="1">
    <location>
        <begin position="1"/>
        <end position="27"/>
    </location>
</feature>
<gene>
    <name evidence="3" type="ORF">RM51_09575</name>
</gene>
<dbReference type="Proteomes" id="UP000031167">
    <property type="component" value="Unassembled WGS sequence"/>
</dbReference>
<name>A0A0B4D881_9FLAO</name>
<accession>A0A0B4D881</accession>
<dbReference type="SUPFAM" id="SSF51182">
    <property type="entry name" value="RmlC-like cupins"/>
    <property type="match status" value="1"/>
</dbReference>
<dbReference type="EMBL" id="JWTA01000007">
    <property type="protein sequence ID" value="KIC62901.1"/>
    <property type="molecule type" value="Genomic_DNA"/>
</dbReference>
<dbReference type="STRING" id="363331.RM51_09575"/>
<dbReference type="PANTHER" id="PTHR43698">
    <property type="entry name" value="RIBD C-TERMINAL DOMAIN CONTAINING PROTEIN"/>
    <property type="match status" value="1"/>
</dbReference>
<organism evidence="3 4">
    <name type="scientific">Chryseobacterium taiwanense</name>
    <dbReference type="NCBI Taxonomy" id="363331"/>
    <lineage>
        <taxon>Bacteria</taxon>
        <taxon>Pseudomonadati</taxon>
        <taxon>Bacteroidota</taxon>
        <taxon>Flavobacteriia</taxon>
        <taxon>Flavobacteriales</taxon>
        <taxon>Weeksellaceae</taxon>
        <taxon>Chryseobacterium group</taxon>
        <taxon>Chryseobacterium</taxon>
    </lineage>
</organism>
<reference evidence="3 4" key="1">
    <citation type="submission" date="2014-12" db="EMBL/GenBank/DDBJ databases">
        <title>Genome sequencing of Chryseobacterium taiwanense TPW19.</title>
        <authorList>
            <person name="Tan P.W."/>
            <person name="Chan K.-G."/>
        </authorList>
    </citation>
    <scope>NUCLEOTIDE SEQUENCE [LARGE SCALE GENOMIC DNA]</scope>
    <source>
        <strain evidence="3 4">TPW19</strain>
    </source>
</reference>
<dbReference type="InterPro" id="IPR013096">
    <property type="entry name" value="Cupin_2"/>
</dbReference>
<dbReference type="Gene3D" id="2.60.120.10">
    <property type="entry name" value="Jelly Rolls"/>
    <property type="match status" value="1"/>
</dbReference>
<dbReference type="AlphaFoldDB" id="A0A0B4D881"/>
<evidence type="ECO:0000313" key="3">
    <source>
        <dbReference type="EMBL" id="KIC62901.1"/>
    </source>
</evidence>
<dbReference type="PANTHER" id="PTHR43698:SF1">
    <property type="entry name" value="BLL4564 PROTEIN"/>
    <property type="match status" value="1"/>
</dbReference>
<evidence type="ECO:0000259" key="2">
    <source>
        <dbReference type="Pfam" id="PF07883"/>
    </source>
</evidence>
<dbReference type="OrthoDB" id="9802489at2"/>
<dbReference type="CDD" id="cd02233">
    <property type="entry name" value="cupin_HNL-like"/>
    <property type="match status" value="1"/>
</dbReference>
<comment type="caution">
    <text evidence="3">The sequence shown here is derived from an EMBL/GenBank/DDBJ whole genome shotgun (WGS) entry which is preliminary data.</text>
</comment>
<dbReference type="Pfam" id="PF07883">
    <property type="entry name" value="Cupin_2"/>
    <property type="match status" value="1"/>
</dbReference>
<dbReference type="InterPro" id="IPR014710">
    <property type="entry name" value="RmlC-like_jellyroll"/>
</dbReference>
<dbReference type="InterPro" id="IPR011051">
    <property type="entry name" value="RmlC_Cupin_sf"/>
</dbReference>
<sequence>MNLKCLTKVTSMSVILFSLMICNTLKSQNKMNTEVPKISDFPTGEENTGFAQYFTGKSWLAPLTKNSDLNVPLSNVTFEPGCRNNWHSHTGGQLLIVVGGEGLYQERGKPARHLKTGDIVEIAPNIEHWHGATAGSWFSHLATTGNPKTNENKWLEPVTDEVYQEANNQIKK</sequence>
<dbReference type="InterPro" id="IPR047263">
    <property type="entry name" value="HNL-like_cupin"/>
</dbReference>
<protein>
    <submittedName>
        <fullName evidence="3">4-carboxymuconolactone decarboxylase</fullName>
    </submittedName>
</protein>
<keyword evidence="1" id="KW-0732">Signal</keyword>
<keyword evidence="4" id="KW-1185">Reference proteome</keyword>
<evidence type="ECO:0000256" key="1">
    <source>
        <dbReference type="SAM" id="SignalP"/>
    </source>
</evidence>
<proteinExistence type="predicted"/>